<name>H6QQV9_PUCGT</name>
<reference evidence="4" key="1">
    <citation type="journal article" date="2011" name="Proc. Natl. Acad. Sci. U.S.A.">
        <title>Obligate biotrophy features unraveled by the genomic analysis of rust fungi.</title>
        <authorList>
            <person name="Duplessis S."/>
            <person name="Cuomo C.A."/>
            <person name="Lin Y.-C."/>
            <person name="Aerts A."/>
            <person name="Tisserant E."/>
            <person name="Veneault-Fourrey C."/>
            <person name="Joly D.L."/>
            <person name="Hacquard S."/>
            <person name="Amselem J."/>
            <person name="Cantarel B.L."/>
            <person name="Chiu R."/>
            <person name="Coutinho P.M."/>
            <person name="Feau N."/>
            <person name="Field M."/>
            <person name="Frey P."/>
            <person name="Gelhaye E."/>
            <person name="Goldberg J."/>
            <person name="Grabherr M.G."/>
            <person name="Kodira C.D."/>
            <person name="Kohler A."/>
            <person name="Kuees U."/>
            <person name="Lindquist E.A."/>
            <person name="Lucas S.M."/>
            <person name="Mago R."/>
            <person name="Mauceli E."/>
            <person name="Morin E."/>
            <person name="Murat C."/>
            <person name="Pangilinan J.L."/>
            <person name="Park R."/>
            <person name="Pearson M."/>
            <person name="Quesneville H."/>
            <person name="Rouhier N."/>
            <person name="Sakthikumar S."/>
            <person name="Salamov A.A."/>
            <person name="Schmutz J."/>
            <person name="Selles B."/>
            <person name="Shapiro H."/>
            <person name="Tanguay P."/>
            <person name="Tuskan G.A."/>
            <person name="Henrissat B."/>
            <person name="Van de Peer Y."/>
            <person name="Rouze P."/>
            <person name="Ellis J.G."/>
            <person name="Dodds P.N."/>
            <person name="Schein J.E."/>
            <person name="Zhong S."/>
            <person name="Hamelin R.C."/>
            <person name="Grigoriev I.V."/>
            <person name="Szabo L.J."/>
            <person name="Martin F."/>
        </authorList>
    </citation>
    <scope>NUCLEOTIDE SEQUENCE [LARGE SCALE GENOMIC DNA]</scope>
    <source>
        <strain evidence="4">CRL 75-36-700-3 / race SCCL</strain>
    </source>
</reference>
<dbReference type="EMBL" id="DS178275">
    <property type="protein sequence ID" value="EHS62888.1"/>
    <property type="molecule type" value="Genomic_DNA"/>
</dbReference>
<dbReference type="KEGG" id="pgr:PGTG_21260"/>
<evidence type="ECO:0008006" key="5">
    <source>
        <dbReference type="Google" id="ProtNLM"/>
    </source>
</evidence>
<dbReference type="GeneID" id="13541497"/>
<gene>
    <name evidence="3" type="ORF">PGTG_21260</name>
</gene>
<evidence type="ECO:0000256" key="2">
    <source>
        <dbReference type="SAM" id="SignalP"/>
    </source>
</evidence>
<dbReference type="Proteomes" id="UP000008783">
    <property type="component" value="Unassembled WGS sequence"/>
</dbReference>
<proteinExistence type="predicted"/>
<sequence length="133" mass="14212">MISYVFLIAIIFKVLALSWVNPPNTSRVQISGNGNVATSSPSRPGRNVVHFSRLNCALETQQSNPGPTEQIPAIGPSRAPTIPTESSDSRTDNAPRPGTSRLVASDDIDTAAIMPSTPSPRKRGKMAAVEHHK</sequence>
<dbReference type="RefSeq" id="XP_003890123.1">
    <property type="nucleotide sequence ID" value="XM_003890074.1"/>
</dbReference>
<evidence type="ECO:0000313" key="4">
    <source>
        <dbReference type="Proteomes" id="UP000008783"/>
    </source>
</evidence>
<keyword evidence="4" id="KW-1185">Reference proteome</keyword>
<dbReference type="VEuPathDB" id="FungiDB:PGTG_21260"/>
<feature type="chain" id="PRO_5003606373" description="Secreted protein" evidence="2">
    <location>
        <begin position="17"/>
        <end position="133"/>
    </location>
</feature>
<evidence type="ECO:0000313" key="3">
    <source>
        <dbReference type="EMBL" id="EHS62888.1"/>
    </source>
</evidence>
<keyword evidence="2" id="KW-0732">Signal</keyword>
<accession>H6QQV9</accession>
<feature type="region of interest" description="Disordered" evidence="1">
    <location>
        <begin position="59"/>
        <end position="133"/>
    </location>
</feature>
<dbReference type="InParanoid" id="H6QQV9"/>
<evidence type="ECO:0000256" key="1">
    <source>
        <dbReference type="SAM" id="MobiDB-lite"/>
    </source>
</evidence>
<dbReference type="AlphaFoldDB" id="H6QQV9"/>
<protein>
    <recommendedName>
        <fullName evidence="5">Secreted protein</fullName>
    </recommendedName>
</protein>
<feature type="signal peptide" evidence="2">
    <location>
        <begin position="1"/>
        <end position="16"/>
    </location>
</feature>
<dbReference type="OrthoDB" id="10535080at2759"/>
<organism evidence="3 4">
    <name type="scientific">Puccinia graminis f. sp. tritici (strain CRL 75-36-700-3 / race SCCL)</name>
    <name type="common">Black stem rust fungus</name>
    <dbReference type="NCBI Taxonomy" id="418459"/>
    <lineage>
        <taxon>Eukaryota</taxon>
        <taxon>Fungi</taxon>
        <taxon>Dikarya</taxon>
        <taxon>Basidiomycota</taxon>
        <taxon>Pucciniomycotina</taxon>
        <taxon>Pucciniomycetes</taxon>
        <taxon>Pucciniales</taxon>
        <taxon>Pucciniaceae</taxon>
        <taxon>Puccinia</taxon>
    </lineage>
</organism>
<dbReference type="HOGENOM" id="CLU_1907706_0_0_1"/>